<keyword evidence="1" id="KW-0472">Membrane</keyword>
<dbReference type="AlphaFoldDB" id="A0A1W6N2F0"/>
<keyword evidence="1" id="KW-1133">Transmembrane helix</keyword>
<evidence type="ECO:0000313" key="2">
    <source>
        <dbReference type="EMBL" id="ARN84013.1"/>
    </source>
</evidence>
<evidence type="ECO:0008006" key="4">
    <source>
        <dbReference type="Google" id="ProtNLM"/>
    </source>
</evidence>
<feature type="transmembrane region" description="Helical" evidence="1">
    <location>
        <begin position="101"/>
        <end position="118"/>
    </location>
</feature>
<feature type="transmembrane region" description="Helical" evidence="1">
    <location>
        <begin position="21"/>
        <end position="42"/>
    </location>
</feature>
<feature type="transmembrane region" description="Helical" evidence="1">
    <location>
        <begin position="48"/>
        <end position="64"/>
    </location>
</feature>
<keyword evidence="3" id="KW-1185">Reference proteome</keyword>
<protein>
    <recommendedName>
        <fullName evidence="4">DUF2157 domain-containing protein</fullName>
    </recommendedName>
</protein>
<sequence length="175" mass="19946">MPVLIVFGPMIIHQFLTFLRFKLNVNLWMGFLFFFFFFVTLFDYFDTGLTLGGLLIGTSTILISHNIPKLYSAKGFGFWMFIGGLLFLLGAFRLFEKESFELFYLTVVGLMVYLSVVIKSKALLASTTLSFFAFIAYYTSKFTDSIGWPITLIALGVLFIALSTLILKLSKKYFT</sequence>
<organism evidence="2 3">
    <name type="scientific">Candidatus Nucleicultrix amoebiphila FS5</name>
    <dbReference type="NCBI Taxonomy" id="1414854"/>
    <lineage>
        <taxon>Bacteria</taxon>
        <taxon>Pseudomonadati</taxon>
        <taxon>Pseudomonadota</taxon>
        <taxon>Alphaproteobacteria</taxon>
        <taxon>Holosporales</taxon>
        <taxon>Candidatus Nucleicultricaceae</taxon>
        <taxon>Candidatus Nucleicultrix</taxon>
    </lineage>
</organism>
<evidence type="ECO:0000313" key="3">
    <source>
        <dbReference type="Proteomes" id="UP000237351"/>
    </source>
</evidence>
<dbReference type="Proteomes" id="UP000237351">
    <property type="component" value="Chromosome"/>
</dbReference>
<reference evidence="2 3" key="1">
    <citation type="submission" date="2014-06" db="EMBL/GenBank/DDBJ databases">
        <title>The genome of the endonuclear symbiont Nucleicultrix amoebiphila.</title>
        <authorList>
            <person name="Schulz F."/>
            <person name="Horn M."/>
        </authorList>
    </citation>
    <scope>NUCLEOTIDE SEQUENCE [LARGE SCALE GENOMIC DNA]</scope>
    <source>
        <strain evidence="2 3">FS5</strain>
    </source>
</reference>
<dbReference type="KEGG" id="naf:GQ61_00085"/>
<keyword evidence="1" id="KW-0812">Transmembrane</keyword>
<dbReference type="STRING" id="1414854.GQ61_00085"/>
<proteinExistence type="predicted"/>
<evidence type="ECO:0000256" key="1">
    <source>
        <dbReference type="SAM" id="Phobius"/>
    </source>
</evidence>
<feature type="transmembrane region" description="Helical" evidence="1">
    <location>
        <begin position="146"/>
        <end position="167"/>
    </location>
</feature>
<feature type="transmembrane region" description="Helical" evidence="1">
    <location>
        <begin position="123"/>
        <end position="140"/>
    </location>
</feature>
<gene>
    <name evidence="2" type="ORF">GQ61_00085</name>
</gene>
<dbReference type="EMBL" id="CP008743">
    <property type="protein sequence ID" value="ARN84013.1"/>
    <property type="molecule type" value="Genomic_DNA"/>
</dbReference>
<feature type="transmembrane region" description="Helical" evidence="1">
    <location>
        <begin position="76"/>
        <end position="95"/>
    </location>
</feature>
<accession>A0A1W6N2F0</accession>
<name>A0A1W6N2F0_9PROT</name>